<dbReference type="GO" id="GO:0051537">
    <property type="term" value="F:2 iron, 2 sulfur cluster binding"/>
    <property type="evidence" value="ECO:0007669"/>
    <property type="project" value="UniProtKB-KW"/>
</dbReference>
<dbReference type="CDD" id="cd03529">
    <property type="entry name" value="Rieske_NirD"/>
    <property type="match status" value="1"/>
</dbReference>
<evidence type="ECO:0000256" key="5">
    <source>
        <dbReference type="ARBA" id="ARBA00023014"/>
    </source>
</evidence>
<accession>F8A0S9</accession>
<dbReference type="InterPro" id="IPR036922">
    <property type="entry name" value="Rieske_2Fe-2S_sf"/>
</dbReference>
<feature type="domain" description="Rieske" evidence="7">
    <location>
        <begin position="19"/>
        <end position="131"/>
    </location>
</feature>
<dbReference type="GO" id="GO:0046872">
    <property type="term" value="F:metal ion binding"/>
    <property type="evidence" value="ECO:0007669"/>
    <property type="project" value="UniProtKB-KW"/>
</dbReference>
<dbReference type="Pfam" id="PF13806">
    <property type="entry name" value="Rieske_2"/>
    <property type="match status" value="1"/>
</dbReference>
<evidence type="ECO:0000313" key="8">
    <source>
        <dbReference type="EMBL" id="AEI11551.1"/>
    </source>
</evidence>
<name>F8A0S9_CELGA</name>
<keyword evidence="3" id="KW-0560">Oxidoreductase</keyword>
<dbReference type="PROSITE" id="PS51296">
    <property type="entry name" value="RIESKE"/>
    <property type="match status" value="1"/>
</dbReference>
<dbReference type="RefSeq" id="WP_013883070.1">
    <property type="nucleotide sequence ID" value="NC_015671.1"/>
</dbReference>
<keyword evidence="9" id="KW-1185">Reference proteome</keyword>
<reference evidence="9" key="1">
    <citation type="submission" date="2011-04" db="EMBL/GenBank/DDBJ databases">
        <title>Complete sequence of Cellvibrio gilvus ATCC 13127.</title>
        <authorList>
            <person name="Lucas S."/>
            <person name="Han J."/>
            <person name="Lapidus A."/>
            <person name="Cheng J.-F."/>
            <person name="Goodwin L."/>
            <person name="Pitluck S."/>
            <person name="Peters L."/>
            <person name="Munk A."/>
            <person name="Detter J.C."/>
            <person name="Han C."/>
            <person name="Tapia R."/>
            <person name="Land M."/>
            <person name="Hauser L."/>
            <person name="Kyrpides N."/>
            <person name="Ivanova N."/>
            <person name="Ovchinnikova G."/>
            <person name="Pagani I."/>
            <person name="Mead D."/>
            <person name="Brumm P."/>
            <person name="Woyke T."/>
        </authorList>
    </citation>
    <scope>NUCLEOTIDE SEQUENCE [LARGE SCALE GENOMIC DNA]</scope>
    <source>
        <strain evidence="9">ATCC 13127 / NRRL B-14078</strain>
    </source>
</reference>
<gene>
    <name evidence="8" type="ordered locus">Celgi_1032</name>
</gene>
<dbReference type="PROSITE" id="PS51300">
    <property type="entry name" value="NIRD"/>
    <property type="match status" value="1"/>
</dbReference>
<evidence type="ECO:0000313" key="9">
    <source>
        <dbReference type="Proteomes" id="UP000000485"/>
    </source>
</evidence>
<dbReference type="GO" id="GO:0004497">
    <property type="term" value="F:monooxygenase activity"/>
    <property type="evidence" value="ECO:0007669"/>
    <property type="project" value="UniProtKB-ARBA"/>
</dbReference>
<dbReference type="SUPFAM" id="SSF50022">
    <property type="entry name" value="ISP domain"/>
    <property type="match status" value="1"/>
</dbReference>
<evidence type="ECO:0000256" key="1">
    <source>
        <dbReference type="ARBA" id="ARBA00022714"/>
    </source>
</evidence>
<dbReference type="EMBL" id="CP002665">
    <property type="protein sequence ID" value="AEI11551.1"/>
    <property type="molecule type" value="Genomic_DNA"/>
</dbReference>
<proteinExistence type="predicted"/>
<dbReference type="KEGG" id="cga:Celgi_1032"/>
<dbReference type="GO" id="GO:0016705">
    <property type="term" value="F:oxidoreductase activity, acting on paired donors, with incorporation or reduction of molecular oxygen"/>
    <property type="evidence" value="ECO:0007669"/>
    <property type="project" value="UniProtKB-ARBA"/>
</dbReference>
<keyword evidence="4" id="KW-0408">Iron</keyword>
<keyword evidence="1" id="KW-0001">2Fe-2S</keyword>
<keyword evidence="2" id="KW-0479">Metal-binding</keyword>
<evidence type="ECO:0000256" key="2">
    <source>
        <dbReference type="ARBA" id="ARBA00022723"/>
    </source>
</evidence>
<dbReference type="GO" id="GO:0042128">
    <property type="term" value="P:nitrate assimilation"/>
    <property type="evidence" value="ECO:0007669"/>
    <property type="project" value="UniProtKB-KW"/>
</dbReference>
<dbReference type="GO" id="GO:0008942">
    <property type="term" value="F:nitrite reductase [NAD(P)H] activity"/>
    <property type="evidence" value="ECO:0007669"/>
    <property type="project" value="InterPro"/>
</dbReference>
<dbReference type="PANTHER" id="PTHR40562:SF1">
    <property type="entry name" value="NITRITE REDUCTASE (NADH) SMALL SUBUNIT"/>
    <property type="match status" value="1"/>
</dbReference>
<dbReference type="Proteomes" id="UP000000485">
    <property type="component" value="Chromosome"/>
</dbReference>
<dbReference type="NCBIfam" id="TIGR02378">
    <property type="entry name" value="nirD_assim_sml"/>
    <property type="match status" value="1"/>
</dbReference>
<dbReference type="HOGENOM" id="CLU_055690_3_0_11"/>
<dbReference type="InterPro" id="IPR017941">
    <property type="entry name" value="Rieske_2Fe-2S"/>
</dbReference>
<evidence type="ECO:0000256" key="6">
    <source>
        <dbReference type="ARBA" id="ARBA00023063"/>
    </source>
</evidence>
<keyword evidence="5" id="KW-0411">Iron-sulfur</keyword>
<dbReference type="STRING" id="593907.Celgi_1032"/>
<protein>
    <submittedName>
        <fullName evidence="8">Nitrite reductase (NAD(P)H), small subunit</fullName>
    </submittedName>
</protein>
<dbReference type="Gene3D" id="2.102.10.10">
    <property type="entry name" value="Rieske [2Fe-2S] iron-sulphur domain"/>
    <property type="match status" value="1"/>
</dbReference>
<dbReference type="InterPro" id="IPR017881">
    <property type="entry name" value="NirD"/>
</dbReference>
<dbReference type="OrthoDB" id="3213360at2"/>
<sequence>MSAVQHAEQETRDRVVTWTRACALTDLARERGAAALVGGEQVALFRLVDDTVLAVQQHDPFCDAYVLSRGIVGTRLVDGEPVSTVASPMYKQVFDLRTGVCLDLVGKQPVRGLAADLRTWPVRVVEGIVEVGQAGPGEDA</sequence>
<keyword evidence="6" id="KW-0534">Nitrate assimilation</keyword>
<evidence type="ECO:0000256" key="3">
    <source>
        <dbReference type="ARBA" id="ARBA00023002"/>
    </source>
</evidence>
<dbReference type="AlphaFoldDB" id="F8A0S9"/>
<dbReference type="PANTHER" id="PTHR40562">
    <property type="match status" value="1"/>
</dbReference>
<evidence type="ECO:0000256" key="4">
    <source>
        <dbReference type="ARBA" id="ARBA00023004"/>
    </source>
</evidence>
<evidence type="ECO:0000259" key="7">
    <source>
        <dbReference type="PROSITE" id="PS51296"/>
    </source>
</evidence>
<dbReference type="InterPro" id="IPR012748">
    <property type="entry name" value="Rieske-like_NirD"/>
</dbReference>
<organism evidence="8 9">
    <name type="scientific">Cellulomonas gilvus (strain ATCC 13127 / NRRL B-14078)</name>
    <name type="common">Cellvibrio gilvus</name>
    <dbReference type="NCBI Taxonomy" id="593907"/>
    <lineage>
        <taxon>Bacteria</taxon>
        <taxon>Bacillati</taxon>
        <taxon>Actinomycetota</taxon>
        <taxon>Actinomycetes</taxon>
        <taxon>Micrococcales</taxon>
        <taxon>Cellulomonadaceae</taxon>
        <taxon>Cellulomonas</taxon>
    </lineage>
</organism>
<dbReference type="eggNOG" id="COG2146">
    <property type="taxonomic scope" value="Bacteria"/>
</dbReference>